<dbReference type="Pfam" id="PF07935">
    <property type="entry name" value="SSV1_ORF_D-335"/>
    <property type="match status" value="1"/>
</dbReference>
<feature type="domain" description="ORF D-335-like" evidence="1">
    <location>
        <begin position="15"/>
        <end position="53"/>
    </location>
</feature>
<dbReference type="Proteomes" id="UP000694036">
    <property type="component" value="Chromosome"/>
</dbReference>
<evidence type="ECO:0000259" key="1">
    <source>
        <dbReference type="Pfam" id="PF07935"/>
    </source>
</evidence>
<dbReference type="EMBL" id="CP077713">
    <property type="protein sequence ID" value="QXJ35935.1"/>
    <property type="molecule type" value="Genomic_DNA"/>
</dbReference>
<dbReference type="AlphaFoldDB" id="A0A8F5C2U5"/>
<proteinExistence type="predicted"/>
<evidence type="ECO:0000313" key="2">
    <source>
        <dbReference type="EMBL" id="QXJ35935.1"/>
    </source>
</evidence>
<keyword evidence="3" id="KW-1185">Reference proteome</keyword>
<gene>
    <name evidence="2" type="ORF">J5U22_02484</name>
</gene>
<dbReference type="InterPro" id="IPR012922">
    <property type="entry name" value="ORF_D-335"/>
</dbReference>
<sequence length="53" mass="5862">MATIYWGKGKNGIMSYKFETINGEVKETYVGPLVDVVETYAKLKENSGVFGTP</sequence>
<accession>A0A8F5C2U5</accession>
<dbReference type="RefSeq" id="WP_261310060.1">
    <property type="nucleotide sequence ID" value="NZ_CP077713.1"/>
</dbReference>
<organism evidence="2 3">
    <name type="scientific">Saccharolobus shibatae</name>
    <dbReference type="NCBI Taxonomy" id="2286"/>
    <lineage>
        <taxon>Archaea</taxon>
        <taxon>Thermoproteota</taxon>
        <taxon>Thermoprotei</taxon>
        <taxon>Sulfolobales</taxon>
        <taxon>Sulfolobaceae</taxon>
        <taxon>Saccharolobus</taxon>
    </lineage>
</organism>
<evidence type="ECO:0000313" key="3">
    <source>
        <dbReference type="Proteomes" id="UP000694036"/>
    </source>
</evidence>
<dbReference type="GeneID" id="65560873"/>
<reference evidence="2 3" key="1">
    <citation type="journal article" date="2021" name="Environ. Microbiol.">
        <title>New insights into the diversity and evolution of the archaeal mobilome from three complete genomes of Saccharolobus shibatae.</title>
        <authorList>
            <person name="Medvedeva S."/>
            <person name="Brandt D."/>
            <person name="Cvirkaite-Krupovic V."/>
            <person name="Liu Y."/>
            <person name="Severinov K."/>
            <person name="Ishino S."/>
            <person name="Ishino Y."/>
            <person name="Prangishvili D."/>
            <person name="Kalinowski J."/>
            <person name="Krupovic M."/>
        </authorList>
    </citation>
    <scope>NUCLEOTIDE SEQUENCE [LARGE SCALE GENOMIC DNA]</scope>
    <source>
        <strain evidence="2 3">S38A</strain>
    </source>
</reference>
<name>A0A8F5C2U5_9CREN</name>
<protein>
    <recommendedName>
        <fullName evidence="1">ORF D-335-like domain-containing protein</fullName>
    </recommendedName>
</protein>